<evidence type="ECO:0000256" key="1">
    <source>
        <dbReference type="SAM" id="MobiDB-lite"/>
    </source>
</evidence>
<organism evidence="2 3">
    <name type="scientific">Vitrella brassicaformis (strain CCMP3155)</name>
    <dbReference type="NCBI Taxonomy" id="1169540"/>
    <lineage>
        <taxon>Eukaryota</taxon>
        <taxon>Sar</taxon>
        <taxon>Alveolata</taxon>
        <taxon>Colpodellida</taxon>
        <taxon>Vitrellaceae</taxon>
        <taxon>Vitrella</taxon>
    </lineage>
</organism>
<dbReference type="VEuPathDB" id="CryptoDB:Vbra_8521"/>
<dbReference type="AlphaFoldDB" id="A0A0G4EYG8"/>
<accession>A0A0G4EYG8</accession>
<feature type="compositionally biased region" description="Basic and acidic residues" evidence="1">
    <location>
        <begin position="117"/>
        <end position="134"/>
    </location>
</feature>
<feature type="region of interest" description="Disordered" evidence="1">
    <location>
        <begin position="67"/>
        <end position="134"/>
    </location>
</feature>
<dbReference type="Proteomes" id="UP000041254">
    <property type="component" value="Unassembled WGS sequence"/>
</dbReference>
<evidence type="ECO:0000313" key="3">
    <source>
        <dbReference type="Proteomes" id="UP000041254"/>
    </source>
</evidence>
<keyword evidence="3" id="KW-1185">Reference proteome</keyword>
<gene>
    <name evidence="2" type="ORF">Vbra_8521</name>
</gene>
<dbReference type="EMBL" id="CDMY01000347">
    <property type="protein sequence ID" value="CEM04088.1"/>
    <property type="molecule type" value="Genomic_DNA"/>
</dbReference>
<protein>
    <submittedName>
        <fullName evidence="2">Uncharacterized protein</fullName>
    </submittedName>
</protein>
<name>A0A0G4EYG8_VITBC</name>
<evidence type="ECO:0000313" key="2">
    <source>
        <dbReference type="EMBL" id="CEM04088.1"/>
    </source>
</evidence>
<dbReference type="PhylomeDB" id="A0A0G4EYG8"/>
<sequence>MDDPETMRELQEALIVWFASVQGDPSEIQFESHPRVNPDIRPNEFFRREEGMDYFRPMVFYRDVQAATPTSAPQSPDTAVVVTTGREAREPRRRAQARAQAAVAGIQEQDGEQANKQGDKQDDKEEDESRCLIM</sequence>
<proteinExistence type="predicted"/>
<reference evidence="2 3" key="1">
    <citation type="submission" date="2014-11" db="EMBL/GenBank/DDBJ databases">
        <authorList>
            <person name="Zhu J."/>
            <person name="Qi W."/>
            <person name="Song R."/>
        </authorList>
    </citation>
    <scope>NUCLEOTIDE SEQUENCE [LARGE SCALE GENOMIC DNA]</scope>
</reference>
<feature type="compositionally biased region" description="Polar residues" evidence="1">
    <location>
        <begin position="67"/>
        <end position="77"/>
    </location>
</feature>
<dbReference type="InParanoid" id="A0A0G4EYG8"/>